<keyword evidence="1" id="KW-0812">Transmembrane</keyword>
<feature type="transmembrane region" description="Helical" evidence="1">
    <location>
        <begin position="401"/>
        <end position="427"/>
    </location>
</feature>
<evidence type="ECO:0000256" key="1">
    <source>
        <dbReference type="SAM" id="Phobius"/>
    </source>
</evidence>
<feature type="transmembrane region" description="Helical" evidence="1">
    <location>
        <begin position="100"/>
        <end position="121"/>
    </location>
</feature>
<comment type="caution">
    <text evidence="2">The sequence shown here is derived from an EMBL/GenBank/DDBJ whole genome shotgun (WGS) entry which is preliminary data.</text>
</comment>
<evidence type="ECO:0000313" key="2">
    <source>
        <dbReference type="EMBL" id="PXF43201.1"/>
    </source>
</evidence>
<feature type="transmembrane region" description="Helical" evidence="1">
    <location>
        <begin position="57"/>
        <end position="80"/>
    </location>
</feature>
<organism evidence="2 3">
    <name type="scientific">Gracilariopsis chorda</name>
    <dbReference type="NCBI Taxonomy" id="448386"/>
    <lineage>
        <taxon>Eukaryota</taxon>
        <taxon>Rhodophyta</taxon>
        <taxon>Florideophyceae</taxon>
        <taxon>Rhodymeniophycidae</taxon>
        <taxon>Gracilariales</taxon>
        <taxon>Gracilariaceae</taxon>
        <taxon>Gracilariopsis</taxon>
    </lineage>
</organism>
<keyword evidence="3" id="KW-1185">Reference proteome</keyword>
<gene>
    <name evidence="2" type="ORF">BWQ96_07076</name>
</gene>
<feature type="transmembrane region" description="Helical" evidence="1">
    <location>
        <begin position="22"/>
        <end position="45"/>
    </location>
</feature>
<dbReference type="Proteomes" id="UP000247409">
    <property type="component" value="Unassembled WGS sequence"/>
</dbReference>
<protein>
    <submittedName>
        <fullName evidence="2">Uncharacterized protein</fullName>
    </submittedName>
</protein>
<dbReference type="AlphaFoldDB" id="A0A2V3IM96"/>
<feature type="transmembrane region" description="Helical" evidence="1">
    <location>
        <begin position="190"/>
        <end position="213"/>
    </location>
</feature>
<feature type="transmembrane region" description="Helical" evidence="1">
    <location>
        <begin position="142"/>
        <end position="161"/>
    </location>
</feature>
<proteinExistence type="predicted"/>
<evidence type="ECO:0000313" key="3">
    <source>
        <dbReference type="Proteomes" id="UP000247409"/>
    </source>
</evidence>
<keyword evidence="1" id="KW-1133">Transmembrane helix</keyword>
<reference evidence="2 3" key="1">
    <citation type="journal article" date="2018" name="Mol. Biol. Evol.">
        <title>Analysis of the draft genome of the red seaweed Gracilariopsis chorda provides insights into genome size evolution in Rhodophyta.</title>
        <authorList>
            <person name="Lee J."/>
            <person name="Yang E.C."/>
            <person name="Graf L."/>
            <person name="Yang J.H."/>
            <person name="Qiu H."/>
            <person name="Zel Zion U."/>
            <person name="Chan C.X."/>
            <person name="Stephens T.G."/>
            <person name="Weber A.P.M."/>
            <person name="Boo G.H."/>
            <person name="Boo S.M."/>
            <person name="Kim K.M."/>
            <person name="Shin Y."/>
            <person name="Jung M."/>
            <person name="Lee S.J."/>
            <person name="Yim H.S."/>
            <person name="Lee J.H."/>
            <person name="Bhattacharya D."/>
            <person name="Yoon H.S."/>
        </authorList>
    </citation>
    <scope>NUCLEOTIDE SEQUENCE [LARGE SCALE GENOMIC DNA]</scope>
    <source>
        <strain evidence="2 3">SKKU-2015</strain>
        <tissue evidence="2">Whole body</tissue>
    </source>
</reference>
<dbReference type="EMBL" id="NBIV01000134">
    <property type="protein sequence ID" value="PXF43201.1"/>
    <property type="molecule type" value="Genomic_DNA"/>
</dbReference>
<dbReference type="OrthoDB" id="10522810at2759"/>
<accession>A0A2V3IM96</accession>
<keyword evidence="1" id="KW-0472">Membrane</keyword>
<sequence>MEYAFSSTVSRESSQMLDKAGLGWQTVLAFTTMLFSGMQGVLVMESAEPCRISYSKLVVFLVLEFLEFLATIFAEVASFLELRSAFTTRLQWLSWMPYCLVIYGIFELLIDVVYTMYLTHCSRVRWIPFSSVARHEKGRSRLAKLIILVVSAVLSFFLIGWQQGWWMRTSSRVSREAAISSTIDEVFLSVWMMSVCVTWALLLLTFAGLCFFYRERISDVLYYVGAIDMTNEEKRKRAFKLLCAPRSERERNERTTEPATRAWCIQSCNIFKTCKEILWPYKSSYCVPEEETASVRNLWRLLQLLKQNGIDMEPYPADSTKYIRISLNGDERSANESDAEELPAEQGIGSDVGGLQATAGMENALASIDNSVDSYIRSAPLNVRNAILVPPNKEVNGNRKAAALAVLLLVVKYGSFLPLLICVVAAVGRLWNRVDFETFQTLKSLADTVIVISVVEIGINLKHMIWGIRSCDEHDTFNV</sequence>
<name>A0A2V3IM96_9FLOR</name>